<name>A0ABY5BZL1_9LACO</name>
<keyword evidence="1" id="KW-1133">Transmembrane helix</keyword>
<evidence type="ECO:0000313" key="3">
    <source>
        <dbReference type="Proteomes" id="UP001056093"/>
    </source>
</evidence>
<organism evidence="2 3">
    <name type="scientific">Fructobacillus americanaquae</name>
    <dbReference type="NCBI Taxonomy" id="2940302"/>
    <lineage>
        <taxon>Bacteria</taxon>
        <taxon>Bacillati</taxon>
        <taxon>Bacillota</taxon>
        <taxon>Bacilli</taxon>
        <taxon>Lactobacillales</taxon>
        <taxon>Lactobacillaceae</taxon>
        <taxon>Fructobacillus</taxon>
    </lineage>
</organism>
<sequence length="154" mass="17236">MTVIASKNNQSSFTMVEAIMALAVAAMVFEALMVILPQRKKGQTQDLSTDVQAALTQLGRQHYQLDQVQTREIHLRKTSGKPVTLRVFKNYLVLDGPHNGRVFLLRGIDDLRVENFGTYQRLTVLSQGHKKASGILFLPKTKQTIVSREGKDGQ</sequence>
<reference evidence="2" key="1">
    <citation type="submission" date="2022-05" db="EMBL/GenBank/DDBJ databases">
        <authorList>
            <person name="Oliphant S.A."/>
            <person name="Watson-Haigh N.S."/>
            <person name="Sumby K.M."/>
            <person name="Gardner J.M."/>
            <person name="Jiranek V."/>
        </authorList>
    </citation>
    <scope>NUCLEOTIDE SEQUENCE</scope>
    <source>
        <strain evidence="2">KI3_B9</strain>
    </source>
</reference>
<evidence type="ECO:0000256" key="1">
    <source>
        <dbReference type="SAM" id="Phobius"/>
    </source>
</evidence>
<dbReference type="Proteomes" id="UP001056093">
    <property type="component" value="Chromosome"/>
</dbReference>
<keyword evidence="1" id="KW-0472">Membrane</keyword>
<evidence type="ECO:0008006" key="4">
    <source>
        <dbReference type="Google" id="ProtNLM"/>
    </source>
</evidence>
<dbReference type="EMBL" id="CP097122">
    <property type="protein sequence ID" value="USS91782.1"/>
    <property type="molecule type" value="Genomic_DNA"/>
</dbReference>
<accession>A0ABY5BZL1</accession>
<keyword evidence="3" id="KW-1185">Reference proteome</keyword>
<feature type="transmembrane region" description="Helical" evidence="1">
    <location>
        <begin position="12"/>
        <end position="36"/>
    </location>
</feature>
<evidence type="ECO:0000313" key="2">
    <source>
        <dbReference type="EMBL" id="USS91782.1"/>
    </source>
</evidence>
<protein>
    <recommendedName>
        <fullName evidence="4">Prepilin-type N-terminal cleavage/methylation domain-containing protein</fullName>
    </recommendedName>
</protein>
<proteinExistence type="predicted"/>
<dbReference type="RefSeq" id="WP_252773597.1">
    <property type="nucleotide sequence ID" value="NZ_CP097122.1"/>
</dbReference>
<keyword evidence="1" id="KW-0812">Transmembrane</keyword>
<gene>
    <name evidence="2" type="ORF">M3M36_05565</name>
</gene>